<organism evidence="2 3">
    <name type="scientific">Elstera litoralis</name>
    <dbReference type="NCBI Taxonomy" id="552518"/>
    <lineage>
        <taxon>Bacteria</taxon>
        <taxon>Pseudomonadati</taxon>
        <taxon>Pseudomonadota</taxon>
        <taxon>Alphaproteobacteria</taxon>
        <taxon>Rhodospirillales</taxon>
        <taxon>Rhodospirillaceae</taxon>
        <taxon>Elstera</taxon>
    </lineage>
</organism>
<dbReference type="Proteomes" id="UP000033774">
    <property type="component" value="Unassembled WGS sequence"/>
</dbReference>
<feature type="domain" description="FecR N-terminal" evidence="1">
    <location>
        <begin position="23"/>
        <end position="62"/>
    </location>
</feature>
<dbReference type="AlphaFoldDB" id="A0A0F3IUW7"/>
<comment type="caution">
    <text evidence="2">The sequence shown here is derived from an EMBL/GenBank/DDBJ whole genome shotgun (WGS) entry which is preliminary data.</text>
</comment>
<dbReference type="InterPro" id="IPR032623">
    <property type="entry name" value="FecR_N"/>
</dbReference>
<accession>A0A0F3IUW7</accession>
<evidence type="ECO:0000313" key="2">
    <source>
        <dbReference type="EMBL" id="KJV10338.1"/>
    </source>
</evidence>
<proteinExistence type="predicted"/>
<sequence length="70" mass="7776">MAQETADSPKPAAPYRHPDPITDAALDWFVVLQGEGADRAAFERWRAADSRHAQAFAQVARVADMPELRQ</sequence>
<keyword evidence="3" id="KW-1185">Reference proteome</keyword>
<dbReference type="EMBL" id="LAJY01000111">
    <property type="protein sequence ID" value="KJV10338.1"/>
    <property type="molecule type" value="Genomic_DNA"/>
</dbReference>
<name>A0A0F3IUW7_9PROT</name>
<protein>
    <recommendedName>
        <fullName evidence="1">FecR N-terminal domain-containing protein</fullName>
    </recommendedName>
</protein>
<feature type="non-terminal residue" evidence="2">
    <location>
        <position position="70"/>
    </location>
</feature>
<dbReference type="OrthoDB" id="1098280at2"/>
<evidence type="ECO:0000313" key="3">
    <source>
        <dbReference type="Proteomes" id="UP000033774"/>
    </source>
</evidence>
<dbReference type="Pfam" id="PF16220">
    <property type="entry name" value="DUF4880"/>
    <property type="match status" value="1"/>
</dbReference>
<gene>
    <name evidence="2" type="ORF">VZ95_05585</name>
</gene>
<dbReference type="RefSeq" id="WP_045774991.1">
    <property type="nucleotide sequence ID" value="NZ_LAJY01000111.1"/>
</dbReference>
<reference evidence="2 3" key="1">
    <citation type="submission" date="2015-03" db="EMBL/GenBank/DDBJ databases">
        <title>Draft genome sequence of Elstera litoralis.</title>
        <authorList>
            <person name="Rahalkar M.C."/>
            <person name="Dhakephalkar P.K."/>
            <person name="Pore S.D."/>
            <person name="Arora P."/>
            <person name="Kapse N.G."/>
            <person name="Pandit P.S."/>
        </authorList>
    </citation>
    <scope>NUCLEOTIDE SEQUENCE [LARGE SCALE GENOMIC DNA]</scope>
    <source>
        <strain evidence="2 3">Dia-1</strain>
    </source>
</reference>
<evidence type="ECO:0000259" key="1">
    <source>
        <dbReference type="Pfam" id="PF16220"/>
    </source>
</evidence>